<dbReference type="GO" id="GO:0016757">
    <property type="term" value="F:glycosyltransferase activity"/>
    <property type="evidence" value="ECO:0007669"/>
    <property type="project" value="UniProtKB-KW"/>
</dbReference>
<organism evidence="6 7">
    <name type="scientific">Candidatus Agrococcus pullicola</name>
    <dbReference type="NCBI Taxonomy" id="2838429"/>
    <lineage>
        <taxon>Bacteria</taxon>
        <taxon>Bacillati</taxon>
        <taxon>Actinomycetota</taxon>
        <taxon>Actinomycetes</taxon>
        <taxon>Micrococcales</taxon>
        <taxon>Microbacteriaceae</taxon>
        <taxon>Agrococcus</taxon>
    </lineage>
</organism>
<protein>
    <submittedName>
        <fullName evidence="6">Glycosyltransferase family 2 protein</fullName>
    </submittedName>
</protein>
<evidence type="ECO:0000256" key="3">
    <source>
        <dbReference type="ARBA" id="ARBA00022676"/>
    </source>
</evidence>
<gene>
    <name evidence="6" type="ORF">H9830_04725</name>
</gene>
<dbReference type="PANTHER" id="PTHR43179">
    <property type="entry name" value="RHAMNOSYLTRANSFERASE WBBL"/>
    <property type="match status" value="1"/>
</dbReference>
<dbReference type="SUPFAM" id="SSF53448">
    <property type="entry name" value="Nucleotide-diphospho-sugar transferases"/>
    <property type="match status" value="1"/>
</dbReference>
<evidence type="ECO:0000256" key="4">
    <source>
        <dbReference type="ARBA" id="ARBA00022679"/>
    </source>
</evidence>
<dbReference type="AlphaFoldDB" id="A0A9D1YUU9"/>
<evidence type="ECO:0000313" key="7">
    <source>
        <dbReference type="Proteomes" id="UP000824005"/>
    </source>
</evidence>
<evidence type="ECO:0000313" key="6">
    <source>
        <dbReference type="EMBL" id="HIY65562.1"/>
    </source>
</evidence>
<dbReference type="CDD" id="cd00761">
    <property type="entry name" value="Glyco_tranf_GTA_type"/>
    <property type="match status" value="1"/>
</dbReference>
<keyword evidence="3" id="KW-0328">Glycosyltransferase</keyword>
<keyword evidence="4" id="KW-0808">Transferase</keyword>
<evidence type="ECO:0000256" key="2">
    <source>
        <dbReference type="ARBA" id="ARBA00006739"/>
    </source>
</evidence>
<evidence type="ECO:0000256" key="1">
    <source>
        <dbReference type="ARBA" id="ARBA00004776"/>
    </source>
</evidence>
<dbReference type="Pfam" id="PF00535">
    <property type="entry name" value="Glycos_transf_2"/>
    <property type="match status" value="1"/>
</dbReference>
<reference evidence="6" key="2">
    <citation type="submission" date="2021-04" db="EMBL/GenBank/DDBJ databases">
        <authorList>
            <person name="Gilroy R."/>
        </authorList>
    </citation>
    <scope>NUCLEOTIDE SEQUENCE</scope>
    <source>
        <strain evidence="6">ChiGjej1B1-98</strain>
    </source>
</reference>
<reference evidence="6" key="1">
    <citation type="journal article" date="2021" name="PeerJ">
        <title>Extensive microbial diversity within the chicken gut microbiome revealed by metagenomics and culture.</title>
        <authorList>
            <person name="Gilroy R."/>
            <person name="Ravi A."/>
            <person name="Getino M."/>
            <person name="Pursley I."/>
            <person name="Horton D.L."/>
            <person name="Alikhan N.F."/>
            <person name="Baker D."/>
            <person name="Gharbi K."/>
            <person name="Hall N."/>
            <person name="Watson M."/>
            <person name="Adriaenssens E.M."/>
            <person name="Foster-Nyarko E."/>
            <person name="Jarju S."/>
            <person name="Secka A."/>
            <person name="Antonio M."/>
            <person name="Oren A."/>
            <person name="Chaudhuri R.R."/>
            <person name="La Ragione R."/>
            <person name="Hildebrand F."/>
            <person name="Pallen M.J."/>
        </authorList>
    </citation>
    <scope>NUCLEOTIDE SEQUENCE</scope>
    <source>
        <strain evidence="6">ChiGjej1B1-98</strain>
    </source>
</reference>
<dbReference type="InterPro" id="IPR029044">
    <property type="entry name" value="Nucleotide-diphossugar_trans"/>
</dbReference>
<feature type="domain" description="Glycosyltransferase 2-like" evidence="5">
    <location>
        <begin position="24"/>
        <end position="140"/>
    </location>
</feature>
<dbReference type="InterPro" id="IPR001173">
    <property type="entry name" value="Glyco_trans_2-like"/>
</dbReference>
<comment type="pathway">
    <text evidence="1">Cell wall biogenesis; cell wall polysaccharide biosynthesis.</text>
</comment>
<proteinExistence type="inferred from homology"/>
<name>A0A9D1YUU9_9MICO</name>
<dbReference type="PANTHER" id="PTHR43179:SF12">
    <property type="entry name" value="GALACTOFURANOSYLTRANSFERASE GLFT2"/>
    <property type="match status" value="1"/>
</dbReference>
<sequence length="293" mass="31654">MGTSRRGSARWASTRAAVEADVDVLIPTARNGAELAVTLAGLAAQDDPRFSVIIGDQSGNGVTRSPSVRAMVRVLRAQGRRVELHRHLPRAGLAEHRQFLLDLATAPRVLFLDDDVWLEPGAFERLSDALTRLDCGFVGYAPQGLSHLPRPCPRDFGVFEPWPESTVLSERIRPGDAAVGRWILHNAANVAHLAERLELLDDSALPYRVAWVGGCVLFDRAALLDAGGFAFWPLLDPDHIGEDRVAQWLVMERFGGAGILPSGAVHIESPSVLPAGAREASEVVFGSSPSVLQ</sequence>
<dbReference type="Proteomes" id="UP000824005">
    <property type="component" value="Unassembled WGS sequence"/>
</dbReference>
<dbReference type="EMBL" id="DXDC01000135">
    <property type="protein sequence ID" value="HIY65562.1"/>
    <property type="molecule type" value="Genomic_DNA"/>
</dbReference>
<evidence type="ECO:0000259" key="5">
    <source>
        <dbReference type="Pfam" id="PF00535"/>
    </source>
</evidence>
<accession>A0A9D1YUU9</accession>
<dbReference type="Gene3D" id="3.90.550.10">
    <property type="entry name" value="Spore Coat Polysaccharide Biosynthesis Protein SpsA, Chain A"/>
    <property type="match status" value="1"/>
</dbReference>
<comment type="similarity">
    <text evidence="2">Belongs to the glycosyltransferase 2 family.</text>
</comment>
<comment type="caution">
    <text evidence="6">The sequence shown here is derived from an EMBL/GenBank/DDBJ whole genome shotgun (WGS) entry which is preliminary data.</text>
</comment>